<dbReference type="RefSeq" id="WP_277278633.1">
    <property type="nucleotide sequence ID" value="NZ_JAROCY010000012.1"/>
</dbReference>
<comment type="caution">
    <text evidence="1">The sequence shown here is derived from an EMBL/GenBank/DDBJ whole genome shotgun (WGS) entry which is preliminary data.</text>
</comment>
<dbReference type="EMBL" id="JAROCY010000012">
    <property type="protein sequence ID" value="MDF8334193.1"/>
    <property type="molecule type" value="Genomic_DNA"/>
</dbReference>
<protein>
    <submittedName>
        <fullName evidence="1">Uncharacterized protein</fullName>
    </submittedName>
</protein>
<reference evidence="1 2" key="1">
    <citation type="submission" date="2023-03" db="EMBL/GenBank/DDBJ databases">
        <title>Novosphingobium cyanobacteriorum sp. nov., isolated from a eutrophic reservoir during the Microcystis bloom period.</title>
        <authorList>
            <person name="Kang M."/>
            <person name="Le V."/>
            <person name="Ko S.-R."/>
            <person name="Lee S.-A."/>
            <person name="Ahn C.-Y."/>
        </authorList>
    </citation>
    <scope>NUCLEOTIDE SEQUENCE [LARGE SCALE GENOMIC DNA]</scope>
    <source>
        <strain evidence="1 2">HBC54</strain>
    </source>
</reference>
<keyword evidence="2" id="KW-1185">Reference proteome</keyword>
<gene>
    <name evidence="1" type="ORF">POM99_13340</name>
</gene>
<dbReference type="Proteomes" id="UP001222770">
    <property type="component" value="Unassembled WGS sequence"/>
</dbReference>
<organism evidence="1 2">
    <name type="scientific">Novosphingobium cyanobacteriorum</name>
    <dbReference type="NCBI Taxonomy" id="3024215"/>
    <lineage>
        <taxon>Bacteria</taxon>
        <taxon>Pseudomonadati</taxon>
        <taxon>Pseudomonadota</taxon>
        <taxon>Alphaproteobacteria</taxon>
        <taxon>Sphingomonadales</taxon>
        <taxon>Sphingomonadaceae</taxon>
        <taxon>Novosphingobium</taxon>
    </lineage>
</organism>
<evidence type="ECO:0000313" key="1">
    <source>
        <dbReference type="EMBL" id="MDF8334193.1"/>
    </source>
</evidence>
<name>A0ABT6CKV4_9SPHN</name>
<evidence type="ECO:0000313" key="2">
    <source>
        <dbReference type="Proteomes" id="UP001222770"/>
    </source>
</evidence>
<proteinExistence type="predicted"/>
<accession>A0ABT6CKV4</accession>
<sequence length="93" mass="9405">MMVDPTAPPPGASAADRAAFWRERADAAEFHFMVSGSAVSGGAAALRDCAELWAVLAGVTARGVASSAVLQALRQASEGAEAMLTGAERVESA</sequence>